<dbReference type="Pfam" id="PF04263">
    <property type="entry name" value="TPK_catalytic"/>
    <property type="match status" value="1"/>
</dbReference>
<dbReference type="PANTHER" id="PTHR41299:SF1">
    <property type="entry name" value="THIAMINE PYROPHOSPHOKINASE"/>
    <property type="match status" value="1"/>
</dbReference>
<dbReference type="Gene3D" id="3.40.50.10240">
    <property type="entry name" value="Thiamin pyrophosphokinase, catalytic domain"/>
    <property type="match status" value="1"/>
</dbReference>
<name>A0ABN1IWX6_9CLOT</name>
<evidence type="ECO:0000256" key="2">
    <source>
        <dbReference type="ARBA" id="ARBA00022741"/>
    </source>
</evidence>
<dbReference type="PANTHER" id="PTHR41299">
    <property type="entry name" value="THIAMINE PYROPHOSPHOKINASE"/>
    <property type="match status" value="1"/>
</dbReference>
<dbReference type="InterPro" id="IPR007371">
    <property type="entry name" value="TPK_catalytic"/>
</dbReference>
<evidence type="ECO:0000256" key="4">
    <source>
        <dbReference type="ARBA" id="ARBA00022840"/>
    </source>
</evidence>
<dbReference type="CDD" id="cd07995">
    <property type="entry name" value="TPK"/>
    <property type="match status" value="1"/>
</dbReference>
<evidence type="ECO:0000313" key="8">
    <source>
        <dbReference type="Proteomes" id="UP001500339"/>
    </source>
</evidence>
<keyword evidence="1" id="KW-0808">Transferase</keyword>
<dbReference type="InterPro" id="IPR036759">
    <property type="entry name" value="TPK_catalytic_sf"/>
</dbReference>
<dbReference type="Proteomes" id="UP001500339">
    <property type="component" value="Unassembled WGS sequence"/>
</dbReference>
<dbReference type="RefSeq" id="WP_343768340.1">
    <property type="nucleotide sequence ID" value="NZ_BAAACF010000001.1"/>
</dbReference>
<evidence type="ECO:0000256" key="1">
    <source>
        <dbReference type="ARBA" id="ARBA00022679"/>
    </source>
</evidence>
<dbReference type="InterPro" id="IPR036371">
    <property type="entry name" value="TPK_B1-bd_sf"/>
</dbReference>
<evidence type="ECO:0000259" key="6">
    <source>
        <dbReference type="SMART" id="SM00983"/>
    </source>
</evidence>
<dbReference type="EMBL" id="BAAACF010000001">
    <property type="protein sequence ID" value="GAA0722807.1"/>
    <property type="molecule type" value="Genomic_DNA"/>
</dbReference>
<comment type="caution">
    <text evidence="7">The sequence shown here is derived from an EMBL/GenBank/DDBJ whole genome shotgun (WGS) entry which is preliminary data.</text>
</comment>
<dbReference type="NCBIfam" id="TIGR01378">
    <property type="entry name" value="thi_PPkinase"/>
    <property type="match status" value="1"/>
</dbReference>
<gene>
    <name evidence="7" type="ORF">GCM10008905_14700</name>
</gene>
<keyword evidence="8" id="KW-1185">Reference proteome</keyword>
<proteinExistence type="predicted"/>
<evidence type="ECO:0000256" key="5">
    <source>
        <dbReference type="NCBIfam" id="TIGR01378"/>
    </source>
</evidence>
<dbReference type="SMART" id="SM00983">
    <property type="entry name" value="TPK_B1_binding"/>
    <property type="match status" value="1"/>
</dbReference>
<accession>A0ABN1IWX6</accession>
<feature type="domain" description="Thiamin pyrophosphokinase thiamin-binding" evidence="6">
    <location>
        <begin position="131"/>
        <end position="205"/>
    </location>
</feature>
<reference evidence="7 8" key="1">
    <citation type="journal article" date="2019" name="Int. J. Syst. Evol. Microbiol.">
        <title>The Global Catalogue of Microorganisms (GCM) 10K type strain sequencing project: providing services to taxonomists for standard genome sequencing and annotation.</title>
        <authorList>
            <consortium name="The Broad Institute Genomics Platform"/>
            <consortium name="The Broad Institute Genome Sequencing Center for Infectious Disease"/>
            <person name="Wu L."/>
            <person name="Ma J."/>
        </authorList>
    </citation>
    <scope>NUCLEOTIDE SEQUENCE [LARGE SCALE GENOMIC DNA]</scope>
    <source>
        <strain evidence="7 8">JCM 1405</strain>
    </source>
</reference>
<keyword evidence="2" id="KW-0547">Nucleotide-binding</keyword>
<dbReference type="InterPro" id="IPR006282">
    <property type="entry name" value="Thi_PPkinase"/>
</dbReference>
<organism evidence="7 8">
    <name type="scientific">Clostridium malenominatum</name>
    <dbReference type="NCBI Taxonomy" id="1539"/>
    <lineage>
        <taxon>Bacteria</taxon>
        <taxon>Bacillati</taxon>
        <taxon>Bacillota</taxon>
        <taxon>Clostridia</taxon>
        <taxon>Eubacteriales</taxon>
        <taxon>Clostridiaceae</taxon>
        <taxon>Clostridium</taxon>
    </lineage>
</organism>
<dbReference type="EC" id="2.7.6.2" evidence="5"/>
<keyword evidence="3" id="KW-0418">Kinase</keyword>
<protein>
    <recommendedName>
        <fullName evidence="5">Thiamine diphosphokinase</fullName>
        <ecNumber evidence="5">2.7.6.2</ecNumber>
    </recommendedName>
</protein>
<dbReference type="InterPro" id="IPR053149">
    <property type="entry name" value="TPK"/>
</dbReference>
<evidence type="ECO:0000256" key="3">
    <source>
        <dbReference type="ARBA" id="ARBA00022777"/>
    </source>
</evidence>
<dbReference type="Pfam" id="PF04265">
    <property type="entry name" value="TPK_B1_binding"/>
    <property type="match status" value="1"/>
</dbReference>
<evidence type="ECO:0000313" key="7">
    <source>
        <dbReference type="EMBL" id="GAA0722807.1"/>
    </source>
</evidence>
<dbReference type="InterPro" id="IPR007373">
    <property type="entry name" value="Thiamin_PyroPKinase_B1-bd"/>
</dbReference>
<sequence>MKTLIICGGQPPSRKLLDEELRSSDFIICADKGGEVLYRYGIKPNLLLGDFDSINEKALDYYKEQNIIVDKFPSEKDFTDSYLALEKAIEFGSREVVFLGCTGDRVDHVLGNIGLLLHSLNNGIECYIRDDKNLIKLINKPKTIKANGYEFFSLISYGDTVYGITLKGAKYPLINYNLKLGETLGISNKFNSEEVEIHFKEGLLLLIQSNEYNE</sequence>
<dbReference type="SUPFAM" id="SSF63999">
    <property type="entry name" value="Thiamin pyrophosphokinase, catalytic domain"/>
    <property type="match status" value="1"/>
</dbReference>
<dbReference type="SUPFAM" id="SSF63862">
    <property type="entry name" value="Thiamin pyrophosphokinase, substrate-binding domain"/>
    <property type="match status" value="1"/>
</dbReference>
<keyword evidence="4" id="KW-0067">ATP-binding</keyword>